<keyword evidence="3" id="KW-1185">Reference proteome</keyword>
<comment type="caution">
    <text evidence="2">The sequence shown here is derived from an EMBL/GenBank/DDBJ whole genome shotgun (WGS) entry which is preliminary data.</text>
</comment>
<evidence type="ECO:0008006" key="4">
    <source>
        <dbReference type="Google" id="ProtNLM"/>
    </source>
</evidence>
<gene>
    <name evidence="2" type="ORF">Q8A64_10270</name>
</gene>
<keyword evidence="1" id="KW-1133">Transmembrane helix</keyword>
<organism evidence="2 3">
    <name type="scientific">Keguizhuia sedimenti</name>
    <dbReference type="NCBI Taxonomy" id="3064264"/>
    <lineage>
        <taxon>Bacteria</taxon>
        <taxon>Pseudomonadati</taxon>
        <taxon>Pseudomonadota</taxon>
        <taxon>Betaproteobacteria</taxon>
        <taxon>Burkholderiales</taxon>
        <taxon>Oxalobacteraceae</taxon>
        <taxon>Keguizhuia</taxon>
    </lineage>
</organism>
<keyword evidence="1" id="KW-0812">Transmembrane</keyword>
<protein>
    <recommendedName>
        <fullName evidence="4">CPBP family intramembrane metalloprotease</fullName>
    </recommendedName>
</protein>
<sequence>MIFPRFQVSDIRVAWALIAMILLLAVLPLILPEASFRYAFSEQGPFERISIVAWLIAAFTIVARIRPLGMRAWGFVVLFAGFAAREADWHKAFTADSILKTNYYKHAAAPLGEKIIGFIVALAFLALIAYVGIVVLRFLFLQGGWKSRSGFWLMLGTALVVIGKVVDRAPAVLAEEYGVVLLPIVGHYVAAFEEGLEMLHPLIMAWSIWISQEERRYLS</sequence>
<dbReference type="EMBL" id="JAUYVH010000005">
    <property type="protein sequence ID" value="MDQ9170793.1"/>
    <property type="molecule type" value="Genomic_DNA"/>
</dbReference>
<accession>A0ABU1BP52</accession>
<evidence type="ECO:0000313" key="3">
    <source>
        <dbReference type="Proteomes" id="UP001225596"/>
    </source>
</evidence>
<reference evidence="2 3" key="1">
    <citation type="submission" date="2023-08" db="EMBL/GenBank/DDBJ databases">
        <title>Oxalobacteraceae gen .nov., isolated from river sludge outside the plant.</title>
        <authorList>
            <person name="Zhao S.Y."/>
        </authorList>
    </citation>
    <scope>NUCLEOTIDE SEQUENCE [LARGE SCALE GENOMIC DNA]</scope>
    <source>
        <strain evidence="2 3">R-40</strain>
    </source>
</reference>
<keyword evidence="1" id="KW-0472">Membrane</keyword>
<evidence type="ECO:0000313" key="2">
    <source>
        <dbReference type="EMBL" id="MDQ9170793.1"/>
    </source>
</evidence>
<dbReference type="RefSeq" id="WP_338436728.1">
    <property type="nucleotide sequence ID" value="NZ_JAUYVH010000005.1"/>
</dbReference>
<feature type="transmembrane region" description="Helical" evidence="1">
    <location>
        <begin position="51"/>
        <end position="69"/>
    </location>
</feature>
<name>A0ABU1BP52_9BURK</name>
<proteinExistence type="predicted"/>
<dbReference type="Proteomes" id="UP001225596">
    <property type="component" value="Unassembled WGS sequence"/>
</dbReference>
<evidence type="ECO:0000256" key="1">
    <source>
        <dbReference type="SAM" id="Phobius"/>
    </source>
</evidence>
<feature type="transmembrane region" description="Helical" evidence="1">
    <location>
        <begin position="12"/>
        <end position="31"/>
    </location>
</feature>
<feature type="transmembrane region" description="Helical" evidence="1">
    <location>
        <begin position="115"/>
        <end position="138"/>
    </location>
</feature>